<dbReference type="WBParaSite" id="maker-PairedContig_36-snap-gene-0.13-mRNA-1">
    <property type="protein sequence ID" value="maker-PairedContig_36-snap-gene-0.13-mRNA-1"/>
    <property type="gene ID" value="maker-PairedContig_36-snap-gene-0.13"/>
</dbReference>
<protein>
    <recommendedName>
        <fullName evidence="4">G-protein coupled receptors family 1 profile domain-containing protein</fullName>
    </recommendedName>
</protein>
<keyword evidence="1" id="KW-0472">Membrane</keyword>
<feature type="transmembrane region" description="Helical" evidence="1">
    <location>
        <begin position="209"/>
        <end position="231"/>
    </location>
</feature>
<keyword evidence="1" id="KW-1133">Transmembrane helix</keyword>
<feature type="transmembrane region" description="Helical" evidence="1">
    <location>
        <begin position="43"/>
        <end position="64"/>
    </location>
</feature>
<dbReference type="InterPro" id="IPR005047">
    <property type="entry name" value="7TM_GPCR_serpentine_rcpt_Srxa"/>
</dbReference>
<reference evidence="3" key="1">
    <citation type="submission" date="2016-11" db="UniProtKB">
        <authorList>
            <consortium name="WormBaseParasite"/>
        </authorList>
    </citation>
    <scope>IDENTIFICATION</scope>
    <source>
        <strain evidence="3">pt0022</strain>
    </source>
</reference>
<dbReference type="Gene3D" id="1.20.1070.10">
    <property type="entry name" value="Rhodopsin 7-helix transmembrane proteins"/>
    <property type="match status" value="1"/>
</dbReference>
<dbReference type="PANTHER" id="PTHR22718">
    <property type="entry name" value="SERPENTINE RECEPTOR, CLASS X"/>
    <property type="match status" value="1"/>
</dbReference>
<dbReference type="PANTHER" id="PTHR22718:SF25">
    <property type="entry name" value="G-PROTEIN COUPLED RECEPTORS FAMILY 1 PROFILE DOMAIN-CONTAINING PROTEIN"/>
    <property type="match status" value="1"/>
</dbReference>
<name>A0A1I8ENR8_WUCBA</name>
<feature type="chain" id="PRO_5009318284" description="G-protein coupled receptors family 1 profile domain-containing protein" evidence="2">
    <location>
        <begin position="20"/>
        <end position="329"/>
    </location>
</feature>
<feature type="transmembrane region" description="Helical" evidence="1">
    <location>
        <begin position="76"/>
        <end position="104"/>
    </location>
</feature>
<evidence type="ECO:0000256" key="1">
    <source>
        <dbReference type="SAM" id="Phobius"/>
    </source>
</evidence>
<feature type="transmembrane region" description="Helical" evidence="1">
    <location>
        <begin position="124"/>
        <end position="149"/>
    </location>
</feature>
<keyword evidence="1" id="KW-0812">Transmembrane</keyword>
<dbReference type="AlphaFoldDB" id="A0A1I8ENR8"/>
<dbReference type="Pfam" id="PF03383">
    <property type="entry name" value="Serpentine_r_xa"/>
    <property type="match status" value="1"/>
</dbReference>
<organism evidence="3">
    <name type="scientific">Wuchereria bancrofti</name>
    <dbReference type="NCBI Taxonomy" id="6293"/>
    <lineage>
        <taxon>Eukaryota</taxon>
        <taxon>Metazoa</taxon>
        <taxon>Ecdysozoa</taxon>
        <taxon>Nematoda</taxon>
        <taxon>Chromadorea</taxon>
        <taxon>Rhabditida</taxon>
        <taxon>Spirurina</taxon>
        <taxon>Spiruromorpha</taxon>
        <taxon>Filarioidea</taxon>
        <taxon>Onchocercidae</taxon>
        <taxon>Wuchereria</taxon>
    </lineage>
</organism>
<evidence type="ECO:0000313" key="3">
    <source>
        <dbReference type="WBParaSite" id="maker-PairedContig_36-snap-gene-0.13-mRNA-1"/>
    </source>
</evidence>
<feature type="signal peptide" evidence="2">
    <location>
        <begin position="1"/>
        <end position="19"/>
    </location>
</feature>
<accession>A0A1I8ENR8</accession>
<sequence>MIAHYYCIIALFLISPLNCCEEKNTTNAFDIRDERYMTIKYTVVLLFSLSLLYSMISTVLMAIVCCNRDNLYGHSFIVIVSQIIICQFINFTPQITIVLPKILLSKNSSYGSRTEWINRTFATINVFSFYDILCFSFLLTLNRFVAIILPKCNVLFESTKLYFVLFFAWLIVFALTFVDFYYCTRSFQVSRLRWIRDCSKQSSDRGHVFLIFFYSWELFLSLVIFAMYCAIISTIRHRFSSINSEAQTTDTRYGRYRMSMLENIKRERSISNDFWLINNFSHISWHFTNDFGRCVLPTAFFLTNKRARKYLRSRLRNSVANTTHFQVTK</sequence>
<dbReference type="CDD" id="cd00637">
    <property type="entry name" value="7tm_classA_rhodopsin-like"/>
    <property type="match status" value="1"/>
</dbReference>
<evidence type="ECO:0008006" key="4">
    <source>
        <dbReference type="Google" id="ProtNLM"/>
    </source>
</evidence>
<feature type="transmembrane region" description="Helical" evidence="1">
    <location>
        <begin position="161"/>
        <end position="182"/>
    </location>
</feature>
<proteinExistence type="predicted"/>
<keyword evidence="2" id="KW-0732">Signal</keyword>
<evidence type="ECO:0000256" key="2">
    <source>
        <dbReference type="SAM" id="SignalP"/>
    </source>
</evidence>